<dbReference type="EMBL" id="VCQV01000010">
    <property type="protein sequence ID" value="TWP36595.1"/>
    <property type="molecule type" value="Genomic_DNA"/>
</dbReference>
<protein>
    <submittedName>
        <fullName evidence="3">HNH endonuclease</fullName>
    </submittedName>
</protein>
<dbReference type="GO" id="GO:0008270">
    <property type="term" value="F:zinc ion binding"/>
    <property type="evidence" value="ECO:0007669"/>
    <property type="project" value="InterPro"/>
</dbReference>
<organism evidence="3 4">
    <name type="scientific">Leekyejoonella antrihumi</name>
    <dbReference type="NCBI Taxonomy" id="1660198"/>
    <lineage>
        <taxon>Bacteria</taxon>
        <taxon>Bacillati</taxon>
        <taxon>Actinomycetota</taxon>
        <taxon>Actinomycetes</taxon>
        <taxon>Micrococcales</taxon>
        <taxon>Dermacoccaceae</taxon>
        <taxon>Leekyejoonella</taxon>
    </lineage>
</organism>
<dbReference type="InterPro" id="IPR003615">
    <property type="entry name" value="HNH_nuc"/>
</dbReference>
<feature type="domain" description="HNH nuclease" evidence="2">
    <location>
        <begin position="132"/>
        <end position="183"/>
    </location>
</feature>
<feature type="region of interest" description="Disordered" evidence="1">
    <location>
        <begin position="1"/>
        <end position="80"/>
    </location>
</feature>
<feature type="compositionally biased region" description="Pro residues" evidence="1">
    <location>
        <begin position="55"/>
        <end position="72"/>
    </location>
</feature>
<dbReference type="Proteomes" id="UP000320244">
    <property type="component" value="Unassembled WGS sequence"/>
</dbReference>
<keyword evidence="4" id="KW-1185">Reference proteome</keyword>
<dbReference type="InterPro" id="IPR002711">
    <property type="entry name" value="HNH"/>
</dbReference>
<comment type="caution">
    <text evidence="3">The sequence shown here is derived from an EMBL/GenBank/DDBJ whole genome shotgun (WGS) entry which is preliminary data.</text>
</comment>
<evidence type="ECO:0000313" key="3">
    <source>
        <dbReference type="EMBL" id="TWP36595.1"/>
    </source>
</evidence>
<sequence>LIIDLDHHHPDDDCSGADSTDTTSSSGAACSSGAPPPDEDPDRPAEPDPAEPDPPEAGPPEGGPPDQPPPPPREQRPLCLPDVEVPGIGVIPADAVQEMIRTLGTTVTRALVDWHTGTILETGAATYRPTAAIRRHVLLRDQHCRFPGCERPAKFCDVDHVIPWPQGPTQPANLQCLCRHHHRAKHETRWQVTMTADGTSTWTSPSGREYTTHPGTLDVTADVHVTVGATVESDSLDADGAGQHPEPAD</sequence>
<keyword evidence="3" id="KW-0255">Endonuclease</keyword>
<dbReference type="Pfam" id="PF01844">
    <property type="entry name" value="HNH"/>
    <property type="match status" value="1"/>
</dbReference>
<dbReference type="RefSeq" id="WP_146316436.1">
    <property type="nucleotide sequence ID" value="NZ_VCQV01000010.1"/>
</dbReference>
<evidence type="ECO:0000256" key="1">
    <source>
        <dbReference type="SAM" id="MobiDB-lite"/>
    </source>
</evidence>
<evidence type="ECO:0000313" key="4">
    <source>
        <dbReference type="Proteomes" id="UP000320244"/>
    </source>
</evidence>
<gene>
    <name evidence="3" type="ORF">FGL98_09000</name>
</gene>
<feature type="non-terminal residue" evidence="3">
    <location>
        <position position="1"/>
    </location>
</feature>
<name>A0A563E2H4_9MICO</name>
<dbReference type="SMART" id="SM00507">
    <property type="entry name" value="HNHc"/>
    <property type="match status" value="1"/>
</dbReference>
<dbReference type="CDD" id="cd00085">
    <property type="entry name" value="HNHc"/>
    <property type="match status" value="1"/>
</dbReference>
<evidence type="ECO:0000259" key="2">
    <source>
        <dbReference type="SMART" id="SM00507"/>
    </source>
</evidence>
<keyword evidence="3" id="KW-0540">Nuclease</keyword>
<accession>A0A563E2H4</accession>
<proteinExistence type="predicted"/>
<dbReference type="Gene3D" id="1.10.30.50">
    <property type="match status" value="1"/>
</dbReference>
<dbReference type="OrthoDB" id="3541361at2"/>
<feature type="compositionally biased region" description="Basic and acidic residues" evidence="1">
    <location>
        <begin position="1"/>
        <end position="12"/>
    </location>
</feature>
<feature type="compositionally biased region" description="Low complexity" evidence="1">
    <location>
        <begin position="16"/>
        <end position="33"/>
    </location>
</feature>
<dbReference type="GO" id="GO:0004519">
    <property type="term" value="F:endonuclease activity"/>
    <property type="evidence" value="ECO:0007669"/>
    <property type="project" value="UniProtKB-KW"/>
</dbReference>
<dbReference type="AlphaFoldDB" id="A0A563E2H4"/>
<reference evidence="3 4" key="2">
    <citation type="submission" date="2019-08" db="EMBL/GenBank/DDBJ databases">
        <title>Jejuicoccus antrihumi gen. nov., sp. nov., a new member of the family Dermacoccaceae isolated from a cave.</title>
        <authorList>
            <person name="Schumann P."/>
            <person name="Kim I.S."/>
        </authorList>
    </citation>
    <scope>NUCLEOTIDE SEQUENCE [LARGE SCALE GENOMIC DNA]</scope>
    <source>
        <strain evidence="3 4">C5-26</strain>
    </source>
</reference>
<reference evidence="3 4" key="1">
    <citation type="submission" date="2019-05" db="EMBL/GenBank/DDBJ databases">
        <authorList>
            <person name="Lee S.D."/>
        </authorList>
    </citation>
    <scope>NUCLEOTIDE SEQUENCE [LARGE SCALE GENOMIC DNA]</scope>
    <source>
        <strain evidence="3 4">C5-26</strain>
    </source>
</reference>
<dbReference type="GO" id="GO:0003676">
    <property type="term" value="F:nucleic acid binding"/>
    <property type="evidence" value="ECO:0007669"/>
    <property type="project" value="InterPro"/>
</dbReference>
<keyword evidence="3" id="KW-0378">Hydrolase</keyword>